<evidence type="ECO:0000256" key="6">
    <source>
        <dbReference type="ARBA" id="ARBA00019046"/>
    </source>
</evidence>
<dbReference type="EC" id="1.3.3.15" evidence="5 11"/>
<keyword evidence="8 11" id="KW-0274">FAD</keyword>
<dbReference type="EMBL" id="FMYM01000006">
    <property type="protein sequence ID" value="SDC21541.1"/>
    <property type="molecule type" value="Genomic_DNA"/>
</dbReference>
<comment type="catalytic activity">
    <reaction evidence="1">
        <text>coproporphyrinogen III + 3 O2 = coproporphyrin III + 3 H2O2</text>
        <dbReference type="Rhea" id="RHEA:43436"/>
        <dbReference type="ChEBI" id="CHEBI:15379"/>
        <dbReference type="ChEBI" id="CHEBI:16240"/>
        <dbReference type="ChEBI" id="CHEBI:57309"/>
        <dbReference type="ChEBI" id="CHEBI:131725"/>
        <dbReference type="EC" id="1.3.3.15"/>
    </reaction>
    <physiologicalReaction direction="left-to-right" evidence="1">
        <dbReference type="Rhea" id="RHEA:43437"/>
    </physiologicalReaction>
</comment>
<dbReference type="PROSITE" id="PS51257">
    <property type="entry name" value="PROKAR_LIPOPROTEIN"/>
    <property type="match status" value="1"/>
</dbReference>
<dbReference type="GO" id="GO:0005737">
    <property type="term" value="C:cytoplasm"/>
    <property type="evidence" value="ECO:0007669"/>
    <property type="project" value="UniProtKB-SubCell"/>
</dbReference>
<proteinExistence type="inferred from homology"/>
<dbReference type="InterPro" id="IPR004572">
    <property type="entry name" value="Protoporphyrinogen_oxidase"/>
</dbReference>
<evidence type="ECO:0000313" key="14">
    <source>
        <dbReference type="Proteomes" id="UP000242662"/>
    </source>
</evidence>
<evidence type="ECO:0000256" key="8">
    <source>
        <dbReference type="ARBA" id="ARBA00022827"/>
    </source>
</evidence>
<dbReference type="Gene3D" id="3.50.50.60">
    <property type="entry name" value="FAD/NAD(P)-binding domain"/>
    <property type="match status" value="1"/>
</dbReference>
<keyword evidence="10 11" id="KW-0350">Heme biosynthesis</keyword>
<keyword evidence="7 11" id="KW-0285">Flavoprotein</keyword>
<organism evidence="13 14">
    <name type="scientific">Shouchella lonarensis</name>
    <dbReference type="NCBI Taxonomy" id="1464122"/>
    <lineage>
        <taxon>Bacteria</taxon>
        <taxon>Bacillati</taxon>
        <taxon>Bacillota</taxon>
        <taxon>Bacilli</taxon>
        <taxon>Bacillales</taxon>
        <taxon>Bacillaceae</taxon>
        <taxon>Shouchella</taxon>
    </lineage>
</organism>
<dbReference type="NCBIfam" id="TIGR00562">
    <property type="entry name" value="proto_IX_ox"/>
    <property type="match status" value="1"/>
</dbReference>
<comment type="pathway">
    <text evidence="3 11">Porphyrin-containing compound metabolism; protoheme biosynthesis.</text>
</comment>
<dbReference type="GO" id="GO:0006783">
    <property type="term" value="P:heme biosynthetic process"/>
    <property type="evidence" value="ECO:0007669"/>
    <property type="project" value="UniProtKB-UniRule"/>
</dbReference>
<evidence type="ECO:0000256" key="2">
    <source>
        <dbReference type="ARBA" id="ARBA00001974"/>
    </source>
</evidence>
<dbReference type="RefSeq" id="WP_090775695.1">
    <property type="nucleotide sequence ID" value="NZ_FMYM01000006.1"/>
</dbReference>
<evidence type="ECO:0000256" key="3">
    <source>
        <dbReference type="ARBA" id="ARBA00004744"/>
    </source>
</evidence>
<dbReference type="PANTHER" id="PTHR42923">
    <property type="entry name" value="PROTOPORPHYRINOGEN OXIDASE"/>
    <property type="match status" value="1"/>
</dbReference>
<evidence type="ECO:0000256" key="5">
    <source>
        <dbReference type="ARBA" id="ARBA00012402"/>
    </source>
</evidence>
<evidence type="ECO:0000259" key="12">
    <source>
        <dbReference type="Pfam" id="PF01593"/>
    </source>
</evidence>
<keyword evidence="14" id="KW-1185">Reference proteome</keyword>
<dbReference type="InterPro" id="IPR036188">
    <property type="entry name" value="FAD/NAD-bd_sf"/>
</dbReference>
<evidence type="ECO:0000256" key="11">
    <source>
        <dbReference type="RuleBase" id="RU364052"/>
    </source>
</evidence>
<keyword evidence="11" id="KW-0963">Cytoplasm</keyword>
<evidence type="ECO:0000256" key="9">
    <source>
        <dbReference type="ARBA" id="ARBA00023002"/>
    </source>
</evidence>
<comment type="similarity">
    <text evidence="4 11">Belongs to the protoporphyrinogen/coproporphyrinogen oxidase family. Coproporphyrinogen III oxidase subfamily.</text>
</comment>
<accession>A0A1G6JSB2</accession>
<dbReference type="Proteomes" id="UP000242662">
    <property type="component" value="Unassembled WGS sequence"/>
</dbReference>
<dbReference type="GO" id="GO:0004729">
    <property type="term" value="F:oxygen-dependent protoporphyrinogen oxidase activity"/>
    <property type="evidence" value="ECO:0007669"/>
    <property type="project" value="UniProtKB-UniRule"/>
</dbReference>
<evidence type="ECO:0000256" key="10">
    <source>
        <dbReference type="ARBA" id="ARBA00023133"/>
    </source>
</evidence>
<dbReference type="NCBIfam" id="NF008845">
    <property type="entry name" value="PRK11883.1-5"/>
    <property type="match status" value="1"/>
</dbReference>
<feature type="domain" description="Amine oxidase" evidence="12">
    <location>
        <begin position="14"/>
        <end position="456"/>
    </location>
</feature>
<evidence type="ECO:0000256" key="7">
    <source>
        <dbReference type="ARBA" id="ARBA00022630"/>
    </source>
</evidence>
<protein>
    <recommendedName>
        <fullName evidence="6 11">Coproporphyrinogen III oxidase</fullName>
        <ecNumber evidence="5 11">1.3.3.15</ecNumber>
    </recommendedName>
</protein>
<dbReference type="InterPro" id="IPR002937">
    <property type="entry name" value="Amino_oxidase"/>
</dbReference>
<sequence length="461" mass="50658">MTRKPRIAIIGAGITGLAAACWLEEHGFCDYDVFEASGRAGGKICTYDTDGFVIEGGPDSYLARKTRMTDFIRRIGLEDDLTYNHRGSAFVLKQGRLHETPKQAVLGIPTDLGLFSQTTLLSEEGKARVVKEQRIPRVVKDGGDISVGTFFRTRFGDEMVDVLIEPLLGGIYGGNIDELSMKATFPVFLTLEETYGSVIKGLQETRTKSDTTKKQGLFLTVRSGLLSVVAAASQSLRKDALHLNTVVTAIDKTESGTYRISFDGEDACVYDACIVTTPPKQAAALFVNRTPFSYVENMEATSCATVALTFCDEQVNNTHEGTGFVVARGGDEVITACTWTDQKWPHTSREGYTLLRAYVGRPEDESIVDASDEDIVTAVLSDLKKVMEIKGAPLFYKVTRFKQAMPQYKVGHVEEVTMFYERMAKMYPRVHVVGAAFQGVGLPDCVVQGEEAAKELVHEES</sequence>
<dbReference type="SUPFAM" id="SSF54373">
    <property type="entry name" value="FAD-linked reductases, C-terminal domain"/>
    <property type="match status" value="1"/>
</dbReference>
<comment type="function">
    <text evidence="11">Involved in coproporphyrin-dependent heme b biosynthesis. Catalyzes the oxidation of coproporphyrinogen III to coproporphyrin III.</text>
</comment>
<comment type="subcellular location">
    <subcellularLocation>
        <location evidence="11">Cytoplasm</location>
    </subcellularLocation>
</comment>
<dbReference type="Gene3D" id="1.10.3110.10">
    <property type="entry name" value="protoporphyrinogen ix oxidase, domain 3"/>
    <property type="match status" value="1"/>
</dbReference>
<dbReference type="PANTHER" id="PTHR42923:SF3">
    <property type="entry name" value="PROTOPORPHYRINOGEN OXIDASE"/>
    <property type="match status" value="1"/>
</dbReference>
<evidence type="ECO:0000313" key="13">
    <source>
        <dbReference type="EMBL" id="SDC21541.1"/>
    </source>
</evidence>
<dbReference type="Gene3D" id="3.90.660.20">
    <property type="entry name" value="Protoporphyrinogen oxidase, mitochondrial, domain 2"/>
    <property type="match status" value="1"/>
</dbReference>
<dbReference type="UniPathway" id="UPA00252"/>
<dbReference type="AlphaFoldDB" id="A0A1G6JSB2"/>
<evidence type="ECO:0000256" key="1">
    <source>
        <dbReference type="ARBA" id="ARBA00001755"/>
    </source>
</evidence>
<comment type="cofactor">
    <cofactor evidence="2 11">
        <name>FAD</name>
        <dbReference type="ChEBI" id="CHEBI:57692"/>
    </cofactor>
</comment>
<evidence type="ECO:0000256" key="4">
    <source>
        <dbReference type="ARBA" id="ARBA00008310"/>
    </source>
</evidence>
<name>A0A1G6JSB2_9BACI</name>
<dbReference type="SUPFAM" id="SSF51905">
    <property type="entry name" value="FAD/NAD(P)-binding domain"/>
    <property type="match status" value="1"/>
</dbReference>
<keyword evidence="9 11" id="KW-0560">Oxidoreductase</keyword>
<gene>
    <name evidence="13" type="ORF">SAMN05421737_10675</name>
</gene>
<dbReference type="Pfam" id="PF01593">
    <property type="entry name" value="Amino_oxidase"/>
    <property type="match status" value="1"/>
</dbReference>
<dbReference type="OrthoDB" id="9805195at2"/>
<dbReference type="InterPro" id="IPR050464">
    <property type="entry name" value="Zeta_carotene_desat/Oxidored"/>
</dbReference>
<dbReference type="STRING" id="1464122.SAMN05421737_10675"/>
<reference evidence="14" key="1">
    <citation type="submission" date="2016-09" db="EMBL/GenBank/DDBJ databases">
        <authorList>
            <person name="Varghese N."/>
            <person name="Submissions S."/>
        </authorList>
    </citation>
    <scope>NUCLEOTIDE SEQUENCE [LARGE SCALE GENOMIC DNA]</scope>
    <source>
        <strain evidence="14">25nlg</strain>
    </source>
</reference>